<dbReference type="Proteomes" id="UP001165080">
    <property type="component" value="Unassembled WGS sequence"/>
</dbReference>
<name>A0A9W6EY08_9CHLO</name>
<dbReference type="EMBL" id="BRXU01000002">
    <property type="protein sequence ID" value="GLC49272.1"/>
    <property type="molecule type" value="Genomic_DNA"/>
</dbReference>
<comment type="caution">
    <text evidence="2">The sequence shown here is derived from an EMBL/GenBank/DDBJ whole genome shotgun (WGS) entry which is preliminary data.</text>
</comment>
<evidence type="ECO:0000313" key="2">
    <source>
        <dbReference type="EMBL" id="GLC49272.1"/>
    </source>
</evidence>
<proteinExistence type="predicted"/>
<feature type="region of interest" description="Disordered" evidence="1">
    <location>
        <begin position="38"/>
        <end position="57"/>
    </location>
</feature>
<sequence length="142" mass="15059">MRYGWLKQGDPAGQREQVERPELRVGREKVMALPWAGDGEGSAAAASAHGSPGTRRGLARRARICWLLSTSRFSGFTAAQDGSGFITTAQDEDDMHPGDAALGVVAGVRSWVSYLLVSYLLVVVHRIYADDSATGSAAALAP</sequence>
<organism evidence="2 3">
    <name type="scientific">Pleodorina starrii</name>
    <dbReference type="NCBI Taxonomy" id="330485"/>
    <lineage>
        <taxon>Eukaryota</taxon>
        <taxon>Viridiplantae</taxon>
        <taxon>Chlorophyta</taxon>
        <taxon>core chlorophytes</taxon>
        <taxon>Chlorophyceae</taxon>
        <taxon>CS clade</taxon>
        <taxon>Chlamydomonadales</taxon>
        <taxon>Volvocaceae</taxon>
        <taxon>Pleodorina</taxon>
    </lineage>
</organism>
<evidence type="ECO:0000313" key="3">
    <source>
        <dbReference type="Proteomes" id="UP001165080"/>
    </source>
</evidence>
<evidence type="ECO:0000256" key="1">
    <source>
        <dbReference type="SAM" id="MobiDB-lite"/>
    </source>
</evidence>
<feature type="compositionally biased region" description="Low complexity" evidence="1">
    <location>
        <begin position="41"/>
        <end position="53"/>
    </location>
</feature>
<keyword evidence="3" id="KW-1185">Reference proteome</keyword>
<accession>A0A9W6EY08</accession>
<dbReference type="AlphaFoldDB" id="A0A9W6EY08"/>
<protein>
    <submittedName>
        <fullName evidence="2">Uncharacterized protein</fullName>
    </submittedName>
</protein>
<reference evidence="2 3" key="1">
    <citation type="journal article" date="2023" name="Commun. Biol.">
        <title>Reorganization of the ancestral sex-determining regions during the evolution of trioecy in Pleodorina starrii.</title>
        <authorList>
            <person name="Takahashi K."/>
            <person name="Suzuki S."/>
            <person name="Kawai-Toyooka H."/>
            <person name="Yamamoto K."/>
            <person name="Hamaji T."/>
            <person name="Ootsuki R."/>
            <person name="Yamaguchi H."/>
            <person name="Kawachi M."/>
            <person name="Higashiyama T."/>
            <person name="Nozaki H."/>
        </authorList>
    </citation>
    <scope>NUCLEOTIDE SEQUENCE [LARGE SCALE GENOMIC DNA]</scope>
    <source>
        <strain evidence="2 3">NIES-4479</strain>
    </source>
</reference>
<gene>
    <name evidence="2" type="primary">PLEST004276</name>
    <name evidence="2" type="ORF">PLESTB_000201100</name>
</gene>